<sequence length="116" mass="12681">MDCKFRTQLGLVTVDEDVIVKVAGYAALECYGIVGMASKRSTDGIVQLMGRENLGRGVRIQAMEDSVIVDLYIIVEYGISISAVASTIIDQVKYKIEHLTGVTVSRVNVSIEDIRV</sequence>
<dbReference type="PANTHER" id="PTHR34297:SF2">
    <property type="entry name" value="ASP23_GLS24 FAMILY ENVELOPE STRESS RESPONSE PROTEIN"/>
    <property type="match status" value="1"/>
</dbReference>
<evidence type="ECO:0000313" key="2">
    <source>
        <dbReference type="EMBL" id="HIS91403.1"/>
    </source>
</evidence>
<dbReference type="Proteomes" id="UP000824140">
    <property type="component" value="Unassembled WGS sequence"/>
</dbReference>
<accession>A0A9D1FYF8</accession>
<name>A0A9D1FYF8_9FIRM</name>
<gene>
    <name evidence="2" type="ORF">IAA84_00115</name>
</gene>
<dbReference type="Pfam" id="PF03780">
    <property type="entry name" value="Asp23"/>
    <property type="match status" value="1"/>
</dbReference>
<dbReference type="EMBL" id="DVJN01000002">
    <property type="protein sequence ID" value="HIS91403.1"/>
    <property type="molecule type" value="Genomic_DNA"/>
</dbReference>
<reference evidence="2" key="1">
    <citation type="submission" date="2020-10" db="EMBL/GenBank/DDBJ databases">
        <authorList>
            <person name="Gilroy R."/>
        </authorList>
    </citation>
    <scope>NUCLEOTIDE SEQUENCE</scope>
    <source>
        <strain evidence="2">13766</strain>
    </source>
</reference>
<proteinExistence type="inferred from homology"/>
<evidence type="ECO:0000256" key="1">
    <source>
        <dbReference type="ARBA" id="ARBA00005721"/>
    </source>
</evidence>
<dbReference type="PANTHER" id="PTHR34297">
    <property type="entry name" value="HYPOTHETICAL CYTOSOLIC PROTEIN-RELATED"/>
    <property type="match status" value="1"/>
</dbReference>
<comment type="caution">
    <text evidence="2">The sequence shown here is derived from an EMBL/GenBank/DDBJ whole genome shotgun (WGS) entry which is preliminary data.</text>
</comment>
<protein>
    <submittedName>
        <fullName evidence="2">Asp23/Gls24 family envelope stress response protein</fullName>
    </submittedName>
</protein>
<dbReference type="InterPro" id="IPR005531">
    <property type="entry name" value="Asp23"/>
</dbReference>
<organism evidence="2 3">
    <name type="scientific">Candidatus Alectryocaccomicrobium excrementavium</name>
    <dbReference type="NCBI Taxonomy" id="2840668"/>
    <lineage>
        <taxon>Bacteria</taxon>
        <taxon>Bacillati</taxon>
        <taxon>Bacillota</taxon>
        <taxon>Clostridia</taxon>
        <taxon>Candidatus Alectryocaccomicrobium</taxon>
    </lineage>
</organism>
<evidence type="ECO:0000313" key="3">
    <source>
        <dbReference type="Proteomes" id="UP000824140"/>
    </source>
</evidence>
<reference evidence="2" key="2">
    <citation type="journal article" date="2021" name="PeerJ">
        <title>Extensive microbial diversity within the chicken gut microbiome revealed by metagenomics and culture.</title>
        <authorList>
            <person name="Gilroy R."/>
            <person name="Ravi A."/>
            <person name="Getino M."/>
            <person name="Pursley I."/>
            <person name="Horton D.L."/>
            <person name="Alikhan N.F."/>
            <person name="Baker D."/>
            <person name="Gharbi K."/>
            <person name="Hall N."/>
            <person name="Watson M."/>
            <person name="Adriaenssens E.M."/>
            <person name="Foster-Nyarko E."/>
            <person name="Jarju S."/>
            <person name="Secka A."/>
            <person name="Antonio M."/>
            <person name="Oren A."/>
            <person name="Chaudhuri R.R."/>
            <person name="La Ragione R."/>
            <person name="Hildebrand F."/>
            <person name="Pallen M.J."/>
        </authorList>
    </citation>
    <scope>NUCLEOTIDE SEQUENCE</scope>
    <source>
        <strain evidence="2">13766</strain>
    </source>
</reference>
<dbReference type="AlphaFoldDB" id="A0A9D1FYF8"/>
<comment type="similarity">
    <text evidence="1">Belongs to the asp23 family.</text>
</comment>